<organism evidence="2 3">
    <name type="scientific">Vibrio vulnificus (strain YJ016)</name>
    <dbReference type="NCBI Taxonomy" id="196600"/>
    <lineage>
        <taxon>Bacteria</taxon>
        <taxon>Pseudomonadati</taxon>
        <taxon>Pseudomonadota</taxon>
        <taxon>Gammaproteobacteria</taxon>
        <taxon>Vibrionales</taxon>
        <taxon>Vibrionaceae</taxon>
        <taxon>Vibrio</taxon>
    </lineage>
</organism>
<reference evidence="2 3" key="1">
    <citation type="journal article" date="2003" name="Genome Res.">
        <title>Comparative genome analysis of Vibrio vulnificus, a marine pathogen.</title>
        <authorList>
            <person name="Chen C.Y."/>
            <person name="Wu K.M."/>
            <person name="Chang Y.C."/>
            <person name="Chang C.H."/>
            <person name="Tsai H.C."/>
            <person name="Liao T.L."/>
            <person name="Liu Y.M."/>
            <person name="Chen H.J."/>
            <person name="Shen A.B."/>
            <person name="Li J.C."/>
            <person name="Su T.L."/>
            <person name="Shao C.P."/>
            <person name="Lee C.T."/>
            <person name="Hor L.I."/>
            <person name="Tsai S.F."/>
        </authorList>
    </citation>
    <scope>NUCLEOTIDE SEQUENCE [LARGE SCALE GENOMIC DNA]</scope>
    <source>
        <strain evidence="2 3">YJ016</strain>
    </source>
</reference>
<dbReference type="InterPro" id="IPR045644">
    <property type="entry name" value="DUF6404"/>
</dbReference>
<accession>Q7MK88</accession>
<protein>
    <submittedName>
        <fullName evidence="2">Uncharacterized protein</fullName>
    </submittedName>
</protein>
<dbReference type="EMBL" id="BA000037">
    <property type="protein sequence ID" value="BAC94683.1"/>
    <property type="molecule type" value="Genomic_DNA"/>
</dbReference>
<sequence length="143" mass="16711">MVLRCSHLNRALWRKACQHTFIGMIMNKMEFVRSLLVEKGISSRLAKPYPYLFYKLARLDMKPRVFESPLKLFVLQSVFGAVFWGGFMWLFIWQFQGFSVSQVYASLFFGVFTGLFLAIDVARGRKKHGLTNLDSWLKENNVE</sequence>
<feature type="transmembrane region" description="Helical" evidence="1">
    <location>
        <begin position="104"/>
        <end position="122"/>
    </location>
</feature>
<dbReference type="HOGENOM" id="CLU_2072157_0_0_6"/>
<evidence type="ECO:0000313" key="3">
    <source>
        <dbReference type="Proteomes" id="UP000002675"/>
    </source>
</evidence>
<dbReference type="Pfam" id="PF19942">
    <property type="entry name" value="DUF6404"/>
    <property type="match status" value="1"/>
</dbReference>
<dbReference type="Proteomes" id="UP000002675">
    <property type="component" value="Chromosome I"/>
</dbReference>
<gene>
    <name evidence="2" type="ordered locus">VV1919</name>
</gene>
<dbReference type="AlphaFoldDB" id="Q7MK88"/>
<keyword evidence="1" id="KW-0472">Membrane</keyword>
<keyword evidence="1" id="KW-0812">Transmembrane</keyword>
<evidence type="ECO:0000256" key="1">
    <source>
        <dbReference type="SAM" id="Phobius"/>
    </source>
</evidence>
<name>Q7MK88_VIBVY</name>
<dbReference type="KEGG" id="vvy:VV1919"/>
<feature type="transmembrane region" description="Helical" evidence="1">
    <location>
        <begin position="72"/>
        <end position="92"/>
    </location>
</feature>
<proteinExistence type="predicted"/>
<keyword evidence="1" id="KW-1133">Transmembrane helix</keyword>
<evidence type="ECO:0000313" key="2">
    <source>
        <dbReference type="EMBL" id="BAC94683.1"/>
    </source>
</evidence>